<keyword evidence="7" id="KW-1015">Disulfide bond</keyword>
<name>A0A5E4MGT4_9HEMI</name>
<dbReference type="FunFam" id="1.10.530.10:FF:000019">
    <property type="entry name" value="lysozyme"/>
    <property type="match status" value="1"/>
</dbReference>
<dbReference type="EC" id="3.2.1.17" evidence="2"/>
<keyword evidence="8" id="KW-0732">Signal</keyword>
<sequence length="192" mass="21259">MAFNRWIFAAAVCLAASPLSVAGLPQGVQNQRFEPVTEVCLGCICESISTCDRNLRCEGDVCGMFGITWAYWADSGKPVLQGDNPNDGQAYPRCANDPTCARQSVVNYLTRFAQDCNRDGVIDCADYAAIHKNGGYGCSGYLDPNYKNKYDTCQRSVFELSGSSQVQNNNVQFQQGQQQQQQQQQLQQQQLQ</sequence>
<feature type="disulfide bond" evidence="7">
    <location>
        <begin position="45"/>
        <end position="51"/>
    </location>
</feature>
<evidence type="ECO:0000256" key="2">
    <source>
        <dbReference type="ARBA" id="ARBA00012732"/>
    </source>
</evidence>
<dbReference type="GO" id="GO:0031640">
    <property type="term" value="P:killing of cells of another organism"/>
    <property type="evidence" value="ECO:0007669"/>
    <property type="project" value="UniProtKB-KW"/>
</dbReference>
<evidence type="ECO:0000256" key="1">
    <source>
        <dbReference type="ARBA" id="ARBA00000632"/>
    </source>
</evidence>
<keyword evidence="10" id="KW-1185">Reference proteome</keyword>
<dbReference type="GO" id="GO:0003796">
    <property type="term" value="F:lysozyme activity"/>
    <property type="evidence" value="ECO:0007669"/>
    <property type="project" value="UniProtKB-EC"/>
</dbReference>
<dbReference type="OrthoDB" id="6337871at2759"/>
<gene>
    <name evidence="9" type="ORF">CINCED_3A014639</name>
</gene>
<evidence type="ECO:0000313" key="10">
    <source>
        <dbReference type="Proteomes" id="UP000325440"/>
    </source>
</evidence>
<dbReference type="EMBL" id="CABPRJ010000536">
    <property type="protein sequence ID" value="VVC30735.1"/>
    <property type="molecule type" value="Genomic_DNA"/>
</dbReference>
<reference evidence="9 10" key="1">
    <citation type="submission" date="2019-08" db="EMBL/GenBank/DDBJ databases">
        <authorList>
            <person name="Alioto T."/>
            <person name="Alioto T."/>
            <person name="Gomez Garrido J."/>
        </authorList>
    </citation>
    <scope>NUCLEOTIDE SEQUENCE [LARGE SCALE GENOMIC DNA]</scope>
</reference>
<evidence type="ECO:0000256" key="5">
    <source>
        <dbReference type="ARBA" id="ARBA00022801"/>
    </source>
</evidence>
<feature type="disulfide bond" evidence="7">
    <location>
        <begin position="57"/>
        <end position="62"/>
    </location>
</feature>
<dbReference type="PANTHER" id="PTHR11195:SF22">
    <property type="entry name" value="LYSOZYME"/>
    <property type="match status" value="1"/>
</dbReference>
<evidence type="ECO:0000256" key="3">
    <source>
        <dbReference type="ARBA" id="ARBA00022529"/>
    </source>
</evidence>
<dbReference type="GO" id="GO:0042742">
    <property type="term" value="P:defense response to bacterium"/>
    <property type="evidence" value="ECO:0007669"/>
    <property type="project" value="UniProtKB-KW"/>
</dbReference>
<evidence type="ECO:0000256" key="6">
    <source>
        <dbReference type="ARBA" id="ARBA00023295"/>
    </source>
</evidence>
<comment type="catalytic activity">
    <reaction evidence="1">
        <text>Hydrolysis of (1-&gt;4)-beta-linkages between N-acetylmuramic acid and N-acetyl-D-glucosamine residues in a peptidoglycan and between N-acetyl-D-glucosamine residues in chitodextrins.</text>
        <dbReference type="EC" id="3.2.1.17"/>
    </reaction>
</comment>
<dbReference type="Gene3D" id="1.10.530.10">
    <property type="match status" value="1"/>
</dbReference>
<accession>A0A5E4MGT4</accession>
<dbReference type="InterPro" id="IPR018247">
    <property type="entry name" value="EF_Hand_1_Ca_BS"/>
</dbReference>
<dbReference type="Pfam" id="PF05497">
    <property type="entry name" value="Destabilase"/>
    <property type="match status" value="1"/>
</dbReference>
<organism evidence="9 10">
    <name type="scientific">Cinara cedri</name>
    <dbReference type="NCBI Taxonomy" id="506608"/>
    <lineage>
        <taxon>Eukaryota</taxon>
        <taxon>Metazoa</taxon>
        <taxon>Ecdysozoa</taxon>
        <taxon>Arthropoda</taxon>
        <taxon>Hexapoda</taxon>
        <taxon>Insecta</taxon>
        <taxon>Pterygota</taxon>
        <taxon>Neoptera</taxon>
        <taxon>Paraneoptera</taxon>
        <taxon>Hemiptera</taxon>
        <taxon>Sternorrhyncha</taxon>
        <taxon>Aphidomorpha</taxon>
        <taxon>Aphidoidea</taxon>
        <taxon>Aphididae</taxon>
        <taxon>Lachninae</taxon>
        <taxon>Cinara</taxon>
    </lineage>
</organism>
<keyword evidence="5" id="KW-0378">Hydrolase</keyword>
<keyword evidence="6" id="KW-0326">Glycosidase</keyword>
<evidence type="ECO:0000256" key="4">
    <source>
        <dbReference type="ARBA" id="ARBA00022638"/>
    </source>
</evidence>
<dbReference type="AlphaFoldDB" id="A0A5E4MGT4"/>
<feature type="signal peptide" evidence="8">
    <location>
        <begin position="1"/>
        <end position="22"/>
    </location>
</feature>
<dbReference type="PANTHER" id="PTHR11195">
    <property type="entry name" value="DESTABILASE-RELATED"/>
    <property type="match status" value="1"/>
</dbReference>
<dbReference type="PROSITE" id="PS00018">
    <property type="entry name" value="EF_HAND_1"/>
    <property type="match status" value="1"/>
</dbReference>
<protein>
    <recommendedName>
        <fullName evidence="2">lysozyme</fullName>
        <ecNumber evidence="2">3.2.1.17</ecNumber>
    </recommendedName>
</protein>
<keyword evidence="4" id="KW-0081">Bacteriolytic enzyme</keyword>
<feature type="disulfide bond" evidence="7">
    <location>
        <begin position="94"/>
        <end position="100"/>
    </location>
</feature>
<dbReference type="PROSITE" id="PS51909">
    <property type="entry name" value="LYSOZYME_I"/>
    <property type="match status" value="1"/>
</dbReference>
<feature type="disulfide bond" evidence="7">
    <location>
        <begin position="40"/>
        <end position="124"/>
    </location>
</feature>
<evidence type="ECO:0000256" key="8">
    <source>
        <dbReference type="SAM" id="SignalP"/>
    </source>
</evidence>
<keyword evidence="3" id="KW-0929">Antimicrobial</keyword>
<feature type="chain" id="PRO_5022697600" description="lysozyme" evidence="8">
    <location>
        <begin position="23"/>
        <end position="192"/>
    </location>
</feature>
<dbReference type="Proteomes" id="UP000325440">
    <property type="component" value="Unassembled WGS sequence"/>
</dbReference>
<dbReference type="InterPro" id="IPR008597">
    <property type="entry name" value="Invert_lysozyme"/>
</dbReference>
<evidence type="ECO:0000313" key="9">
    <source>
        <dbReference type="EMBL" id="VVC30735.1"/>
    </source>
</evidence>
<proteinExistence type="predicted"/>
<dbReference type="CDD" id="cd16890">
    <property type="entry name" value="lyz_i"/>
    <property type="match status" value="1"/>
</dbReference>
<evidence type="ECO:0000256" key="7">
    <source>
        <dbReference type="PIRSR" id="PIRSR608597-3"/>
    </source>
</evidence>